<proteinExistence type="inferred from homology"/>
<dbReference type="EC" id="3.5.-.-" evidence="2"/>
<dbReference type="KEGG" id="psyt:DSAG12_03727"/>
<keyword evidence="3" id="KW-1185">Reference proteome</keyword>
<gene>
    <name evidence="2" type="ORF">DSAG12_03727</name>
</gene>
<dbReference type="GO" id="GO:0019239">
    <property type="term" value="F:deaminase activity"/>
    <property type="evidence" value="ECO:0007669"/>
    <property type="project" value="TreeGrafter"/>
</dbReference>
<dbReference type="PANTHER" id="PTHR11803">
    <property type="entry name" value="2-IMINOBUTANOATE/2-IMINOPROPANOATE DEAMINASE RIDA"/>
    <property type="match status" value="1"/>
</dbReference>
<comment type="similarity">
    <text evidence="1">Belongs to the RutC family.</text>
</comment>
<sequence>MVKKEVIKGRAPFSDAVKVGHSVFISGQIPKDPIKGGWADNIRDQTTQCLENIKNILQKAGGNVSDIVKITIFLTNIENYGGMNEAFIDFFKKNKIEEDFPARTAIQAGPLFYREWLIEIEAVAIIQEI</sequence>
<dbReference type="Proteomes" id="UP000321408">
    <property type="component" value="Chromosome"/>
</dbReference>
<evidence type="ECO:0000256" key="1">
    <source>
        <dbReference type="ARBA" id="ARBA00010552"/>
    </source>
</evidence>
<dbReference type="RefSeq" id="WP_147664767.1">
    <property type="nucleotide sequence ID" value="NZ_CP042905.2"/>
</dbReference>
<dbReference type="Pfam" id="PF01042">
    <property type="entry name" value="Ribonuc_L-PSP"/>
    <property type="match status" value="1"/>
</dbReference>
<dbReference type="EMBL" id="CP042905">
    <property type="protein sequence ID" value="QEE17889.1"/>
    <property type="molecule type" value="Genomic_DNA"/>
</dbReference>
<dbReference type="InterPro" id="IPR006175">
    <property type="entry name" value="YjgF/YER057c/UK114"/>
</dbReference>
<dbReference type="PANTHER" id="PTHR11803:SF58">
    <property type="entry name" value="PROTEIN HMF1-RELATED"/>
    <property type="match status" value="1"/>
</dbReference>
<keyword evidence="2" id="KW-0378">Hydrolase</keyword>
<dbReference type="OrthoDB" id="371655at2157"/>
<accession>A0A5B9DEY2</accession>
<reference evidence="2 3" key="2">
    <citation type="journal article" date="2024" name="Int. J. Syst. Evol. Microbiol.">
        <title>Promethearchaeum syntrophicum gen. nov., sp. nov., an anaerobic, obligately syntrophic archaeon, the first isolate of the lineage 'Asgard' archaea, and proposal of the new archaeal phylum Promethearchaeota phyl. nov. and kingdom Promethearchaeati regn. nov.</title>
        <authorList>
            <person name="Imachi H."/>
            <person name="Nobu M.K."/>
            <person name="Kato S."/>
            <person name="Takaki Y."/>
            <person name="Miyazaki M."/>
            <person name="Miyata M."/>
            <person name="Ogawara M."/>
            <person name="Saito Y."/>
            <person name="Sakai S."/>
            <person name="Tahara Y.O."/>
            <person name="Takano Y."/>
            <person name="Tasumi E."/>
            <person name="Uematsu K."/>
            <person name="Yoshimura T."/>
            <person name="Itoh T."/>
            <person name="Ohkuma M."/>
            <person name="Takai K."/>
        </authorList>
    </citation>
    <scope>NUCLEOTIDE SEQUENCE [LARGE SCALE GENOMIC DNA]</scope>
    <source>
        <strain evidence="2 3">MK-D1</strain>
    </source>
</reference>
<dbReference type="Gene3D" id="3.30.1330.40">
    <property type="entry name" value="RutC-like"/>
    <property type="match status" value="1"/>
</dbReference>
<reference evidence="2 3" key="1">
    <citation type="journal article" date="2020" name="Nature">
        <title>Isolation of an archaeon at the prokaryote-eukaryote interface.</title>
        <authorList>
            <person name="Imachi H."/>
            <person name="Nobu M.K."/>
            <person name="Nakahara N."/>
            <person name="Morono Y."/>
            <person name="Ogawara M."/>
            <person name="Takaki Y."/>
            <person name="Takano Y."/>
            <person name="Uematsu K."/>
            <person name="Ikuta T."/>
            <person name="Ito M."/>
            <person name="Matsui Y."/>
            <person name="Miyazaki M."/>
            <person name="Murata K."/>
            <person name="Saito Y."/>
            <person name="Sakai S."/>
            <person name="Song C."/>
            <person name="Tasumi E."/>
            <person name="Yamanaka Y."/>
            <person name="Yamaguchi T."/>
            <person name="Kamagata Y."/>
            <person name="Tamaki H."/>
            <person name="Takai K."/>
        </authorList>
    </citation>
    <scope>NUCLEOTIDE SEQUENCE [LARGE SCALE GENOMIC DNA]</scope>
    <source>
        <strain evidence="2 3">MK-D1</strain>
    </source>
</reference>
<name>A0A5B9DEY2_9ARCH</name>
<dbReference type="InterPro" id="IPR035959">
    <property type="entry name" value="RutC-like_sf"/>
</dbReference>
<dbReference type="SUPFAM" id="SSF55298">
    <property type="entry name" value="YjgF-like"/>
    <property type="match status" value="1"/>
</dbReference>
<evidence type="ECO:0000313" key="2">
    <source>
        <dbReference type="EMBL" id="QEE17889.1"/>
    </source>
</evidence>
<dbReference type="GeneID" id="41331694"/>
<dbReference type="GO" id="GO:0005829">
    <property type="term" value="C:cytosol"/>
    <property type="evidence" value="ECO:0007669"/>
    <property type="project" value="TreeGrafter"/>
</dbReference>
<dbReference type="CDD" id="cd00448">
    <property type="entry name" value="YjgF_YER057c_UK114_family"/>
    <property type="match status" value="1"/>
</dbReference>
<dbReference type="AlphaFoldDB" id="A0A5B9DEY2"/>
<evidence type="ECO:0000313" key="3">
    <source>
        <dbReference type="Proteomes" id="UP000321408"/>
    </source>
</evidence>
<organism evidence="2 3">
    <name type="scientific">Promethearchaeum syntrophicum</name>
    <dbReference type="NCBI Taxonomy" id="2594042"/>
    <lineage>
        <taxon>Archaea</taxon>
        <taxon>Promethearchaeati</taxon>
        <taxon>Promethearchaeota</taxon>
        <taxon>Promethearchaeia</taxon>
        <taxon>Promethearchaeales</taxon>
        <taxon>Promethearchaeaceae</taxon>
        <taxon>Promethearchaeum</taxon>
    </lineage>
</organism>
<protein>
    <submittedName>
        <fullName evidence="2">RidA family protein</fullName>
        <ecNumber evidence="2">3.5.-.-</ecNumber>
    </submittedName>
</protein>